<evidence type="ECO:0000313" key="6">
    <source>
        <dbReference type="EMBL" id="MBA5777376.1"/>
    </source>
</evidence>
<dbReference type="PRINTS" id="PR00598">
    <property type="entry name" value="HTHMARR"/>
</dbReference>
<evidence type="ECO:0000259" key="5">
    <source>
        <dbReference type="PROSITE" id="PS50995"/>
    </source>
</evidence>
<proteinExistence type="predicted"/>
<dbReference type="Gene3D" id="1.10.10.10">
    <property type="entry name" value="Winged helix-like DNA-binding domain superfamily/Winged helix DNA-binding domain"/>
    <property type="match status" value="1"/>
</dbReference>
<dbReference type="SMART" id="SM00347">
    <property type="entry name" value="HTH_MARR"/>
    <property type="match status" value="1"/>
</dbReference>
<dbReference type="RefSeq" id="WP_182164699.1">
    <property type="nucleotide sequence ID" value="NZ_JACFXV010000048.1"/>
</dbReference>
<sequence length="172" mass="18760">MAFNHKKSVTFRLAQASKAHRARSGTHLARIGLHPGQEAVLKVLGETDGLTMSQLALALGVQPPTVTKMITRLSTQGLLRREMSATDGRLAKVFLTEVGKERIAAVDKAWKRLEREALAGLDDKDRKKLRKLLRLVERNLSASADSDPEIDGDPEDADTDAPAVRTAETVDA</sequence>
<dbReference type="GO" id="GO:0003700">
    <property type="term" value="F:DNA-binding transcription factor activity"/>
    <property type="evidence" value="ECO:0007669"/>
    <property type="project" value="InterPro"/>
</dbReference>
<keyword evidence="2" id="KW-0238">DNA-binding</keyword>
<name>A0A839AE14_9HYPH</name>
<feature type="domain" description="HTH marR-type" evidence="5">
    <location>
        <begin position="6"/>
        <end position="138"/>
    </location>
</feature>
<protein>
    <submittedName>
        <fullName evidence="6">MarR family transcriptional regulator</fullName>
    </submittedName>
</protein>
<dbReference type="InterPro" id="IPR036388">
    <property type="entry name" value="WH-like_DNA-bd_sf"/>
</dbReference>
<evidence type="ECO:0000256" key="3">
    <source>
        <dbReference type="ARBA" id="ARBA00023163"/>
    </source>
</evidence>
<dbReference type="AlphaFoldDB" id="A0A839AE14"/>
<dbReference type="PANTHER" id="PTHR42756:SF1">
    <property type="entry name" value="TRANSCRIPTIONAL REPRESSOR OF EMRAB OPERON"/>
    <property type="match status" value="1"/>
</dbReference>
<evidence type="ECO:0000256" key="4">
    <source>
        <dbReference type="SAM" id="MobiDB-lite"/>
    </source>
</evidence>
<organism evidence="6 7">
    <name type="scientific">Stappia albiluteola</name>
    <dbReference type="NCBI Taxonomy" id="2758565"/>
    <lineage>
        <taxon>Bacteria</taxon>
        <taxon>Pseudomonadati</taxon>
        <taxon>Pseudomonadota</taxon>
        <taxon>Alphaproteobacteria</taxon>
        <taxon>Hyphomicrobiales</taxon>
        <taxon>Stappiaceae</taxon>
        <taxon>Stappia</taxon>
    </lineage>
</organism>
<dbReference type="InterPro" id="IPR036390">
    <property type="entry name" value="WH_DNA-bd_sf"/>
</dbReference>
<evidence type="ECO:0000256" key="2">
    <source>
        <dbReference type="ARBA" id="ARBA00023125"/>
    </source>
</evidence>
<dbReference type="Pfam" id="PF12802">
    <property type="entry name" value="MarR_2"/>
    <property type="match status" value="1"/>
</dbReference>
<dbReference type="SUPFAM" id="SSF46785">
    <property type="entry name" value="Winged helix' DNA-binding domain"/>
    <property type="match status" value="1"/>
</dbReference>
<accession>A0A839AE14</accession>
<dbReference type="PANTHER" id="PTHR42756">
    <property type="entry name" value="TRANSCRIPTIONAL REGULATOR, MARR"/>
    <property type="match status" value="1"/>
</dbReference>
<dbReference type="Proteomes" id="UP000541109">
    <property type="component" value="Unassembled WGS sequence"/>
</dbReference>
<dbReference type="GO" id="GO:0003677">
    <property type="term" value="F:DNA binding"/>
    <property type="evidence" value="ECO:0007669"/>
    <property type="project" value="UniProtKB-KW"/>
</dbReference>
<evidence type="ECO:0000256" key="1">
    <source>
        <dbReference type="ARBA" id="ARBA00023015"/>
    </source>
</evidence>
<keyword evidence="1" id="KW-0805">Transcription regulation</keyword>
<evidence type="ECO:0000313" key="7">
    <source>
        <dbReference type="Proteomes" id="UP000541109"/>
    </source>
</evidence>
<comment type="caution">
    <text evidence="6">The sequence shown here is derived from an EMBL/GenBank/DDBJ whole genome shotgun (WGS) entry which is preliminary data.</text>
</comment>
<dbReference type="PROSITE" id="PS50995">
    <property type="entry name" value="HTH_MARR_2"/>
    <property type="match status" value="1"/>
</dbReference>
<keyword evidence="3" id="KW-0804">Transcription</keyword>
<dbReference type="InterPro" id="IPR000835">
    <property type="entry name" value="HTH_MarR-typ"/>
</dbReference>
<feature type="region of interest" description="Disordered" evidence="4">
    <location>
        <begin position="142"/>
        <end position="172"/>
    </location>
</feature>
<dbReference type="EMBL" id="JACFXV010000048">
    <property type="protein sequence ID" value="MBA5777376.1"/>
    <property type="molecule type" value="Genomic_DNA"/>
</dbReference>
<reference evidence="6 7" key="1">
    <citation type="submission" date="2020-07" db="EMBL/GenBank/DDBJ databases">
        <title>Stappia sp., F7233, whole genome shotgun sequencing project.</title>
        <authorList>
            <person name="Jiang S."/>
            <person name="Liu Z.W."/>
            <person name="Du Z.J."/>
        </authorList>
    </citation>
    <scope>NUCLEOTIDE SEQUENCE [LARGE SCALE GENOMIC DNA]</scope>
    <source>
        <strain evidence="6 7">F7233</strain>
    </source>
</reference>
<keyword evidence="7" id="KW-1185">Reference proteome</keyword>
<feature type="compositionally biased region" description="Acidic residues" evidence="4">
    <location>
        <begin position="146"/>
        <end position="159"/>
    </location>
</feature>
<gene>
    <name evidence="6" type="ORF">H2509_09575</name>
</gene>